<reference evidence="1 2" key="4">
    <citation type="journal article" date="2011" name="BMC Genomics">
        <title>RNA-Seq improves annotation of protein-coding genes in the cucumber genome.</title>
        <authorList>
            <person name="Li Z."/>
            <person name="Zhang Z."/>
            <person name="Yan P."/>
            <person name="Huang S."/>
            <person name="Fei Z."/>
            <person name="Lin K."/>
        </authorList>
    </citation>
    <scope>NUCLEOTIDE SEQUENCE [LARGE SCALE GENOMIC DNA]</scope>
    <source>
        <strain evidence="2">cv. 9930</strain>
    </source>
</reference>
<sequence>MAGLRPNREQRIFFGLLQIDATRIRDNPIQWRGTVALWSRPLRATPITASYVYPEPIPEFAEVETQKFKEQLSKKLAKDRETFGNDFDSVVDVCSKIFGEYLHVEYGGPGTLIVEPFTNMFIALNERKLSGAPLAARTSLLWAQNHLDNDWNIWNSKGGFK</sequence>
<dbReference type="PANTHER" id="PTHR35987">
    <property type="entry name" value="PROTEIN PLASTID REDOX INSENSITIVE 2, CHLOROPLASTIC-RELATED"/>
    <property type="match status" value="1"/>
</dbReference>
<gene>
    <name evidence="1" type="ORF">Csa_5G603300</name>
</gene>
<reference evidence="1 2" key="2">
    <citation type="journal article" date="2009" name="PLoS ONE">
        <title>An integrated genetic and cytogenetic map of the cucumber genome.</title>
        <authorList>
            <person name="Ren Y."/>
            <person name="Zhang Z."/>
            <person name="Liu J."/>
            <person name="Staub J.E."/>
            <person name="Han Y."/>
            <person name="Cheng Z."/>
            <person name="Li X."/>
            <person name="Lu J."/>
            <person name="Miao H."/>
            <person name="Kang H."/>
            <person name="Xie B."/>
            <person name="Gu X."/>
            <person name="Wang X."/>
            <person name="Du Y."/>
            <person name="Jin W."/>
            <person name="Huang S."/>
        </authorList>
    </citation>
    <scope>NUCLEOTIDE SEQUENCE [LARGE SCALE GENOMIC DNA]</scope>
    <source>
        <strain evidence="2">cv. 9930</strain>
    </source>
</reference>
<reference evidence="1 2" key="1">
    <citation type="journal article" date="2009" name="Nat. Genet.">
        <title>The genome of the cucumber, Cucumis sativus L.</title>
        <authorList>
            <person name="Huang S."/>
            <person name="Li R."/>
            <person name="Zhang Z."/>
            <person name="Li L."/>
            <person name="Gu X."/>
            <person name="Fan W."/>
            <person name="Lucas W.J."/>
            <person name="Wang X."/>
            <person name="Xie B."/>
            <person name="Ni P."/>
            <person name="Ren Y."/>
            <person name="Zhu H."/>
            <person name="Li J."/>
            <person name="Lin K."/>
            <person name="Jin W."/>
            <person name="Fei Z."/>
            <person name="Li G."/>
            <person name="Staub J."/>
            <person name="Kilian A."/>
            <person name="van der Vossen E.A."/>
            <person name="Wu Y."/>
            <person name="Guo J."/>
            <person name="He J."/>
            <person name="Jia Z."/>
            <person name="Ren Y."/>
            <person name="Tian G."/>
            <person name="Lu Y."/>
            <person name="Ruan J."/>
            <person name="Qian W."/>
            <person name="Wang M."/>
            <person name="Huang Q."/>
            <person name="Li B."/>
            <person name="Xuan Z."/>
            <person name="Cao J."/>
            <person name="Asan"/>
            <person name="Wu Z."/>
            <person name="Zhang J."/>
            <person name="Cai Q."/>
            <person name="Bai Y."/>
            <person name="Zhao B."/>
            <person name="Han Y."/>
            <person name="Li Y."/>
            <person name="Li X."/>
            <person name="Wang S."/>
            <person name="Shi Q."/>
            <person name="Liu S."/>
            <person name="Cho W.K."/>
            <person name="Kim J.Y."/>
            <person name="Xu Y."/>
            <person name="Heller-Uszynska K."/>
            <person name="Miao H."/>
            <person name="Cheng Z."/>
            <person name="Zhang S."/>
            <person name="Wu J."/>
            <person name="Yang Y."/>
            <person name="Kang H."/>
            <person name="Li M."/>
            <person name="Liang H."/>
            <person name="Ren X."/>
            <person name="Shi Z."/>
            <person name="Wen M."/>
            <person name="Jian M."/>
            <person name="Yang H."/>
            <person name="Zhang G."/>
            <person name="Yang Z."/>
            <person name="Chen R."/>
            <person name="Liu S."/>
            <person name="Li J."/>
            <person name="Ma L."/>
            <person name="Liu H."/>
            <person name="Zhou Y."/>
            <person name="Zhao J."/>
            <person name="Fang X."/>
            <person name="Li G."/>
            <person name="Fang L."/>
            <person name="Li Y."/>
            <person name="Liu D."/>
            <person name="Zheng H."/>
            <person name="Zhang Y."/>
            <person name="Qin N."/>
            <person name="Li Z."/>
            <person name="Yang G."/>
            <person name="Yang S."/>
            <person name="Bolund L."/>
            <person name="Kristiansen K."/>
            <person name="Zheng H."/>
            <person name="Li S."/>
            <person name="Zhang X."/>
            <person name="Yang H."/>
            <person name="Wang J."/>
            <person name="Sun R."/>
            <person name="Zhang B."/>
            <person name="Jiang S."/>
            <person name="Wang J."/>
            <person name="Du Y."/>
            <person name="Li S."/>
        </authorList>
    </citation>
    <scope>NUCLEOTIDE SEQUENCE [LARGE SCALE GENOMIC DNA]</scope>
    <source>
        <strain evidence="2">cv. 9930</strain>
    </source>
</reference>
<evidence type="ECO:0000313" key="2">
    <source>
        <dbReference type="Proteomes" id="UP000029981"/>
    </source>
</evidence>
<dbReference type="OMA" id="GERANCQ"/>
<protein>
    <submittedName>
        <fullName evidence="1">Uncharacterized protein</fullName>
    </submittedName>
</protein>
<keyword evidence="2" id="KW-1185">Reference proteome</keyword>
<dbReference type="EMBL" id="CM002926">
    <property type="protein sequence ID" value="KGN51833.1"/>
    <property type="molecule type" value="Genomic_DNA"/>
</dbReference>
<dbReference type="AlphaFoldDB" id="A0A0A0KQC6"/>
<dbReference type="InterPro" id="IPR039349">
    <property type="entry name" value="PRIN2"/>
</dbReference>
<dbReference type="Gramene" id="KGN51833">
    <property type="protein sequence ID" value="KGN51833"/>
    <property type="gene ID" value="Csa_5G603300"/>
</dbReference>
<dbReference type="GO" id="GO:0010468">
    <property type="term" value="P:regulation of gene expression"/>
    <property type="evidence" value="ECO:0007669"/>
    <property type="project" value="InterPro"/>
</dbReference>
<dbReference type="STRING" id="3659.A0A0A0KQC6"/>
<proteinExistence type="predicted"/>
<accession>A0A0A0KQC6</accession>
<evidence type="ECO:0000313" key="1">
    <source>
        <dbReference type="EMBL" id="KGN51833.1"/>
    </source>
</evidence>
<reference evidence="1 2" key="3">
    <citation type="journal article" date="2010" name="BMC Genomics">
        <title>Transcriptome sequencing and comparative analysis of cucumber flowers with different sex types.</title>
        <authorList>
            <person name="Guo S."/>
            <person name="Zheng Y."/>
            <person name="Joung J.G."/>
            <person name="Liu S."/>
            <person name="Zhang Z."/>
            <person name="Crasta O.R."/>
            <person name="Sobral B.W."/>
            <person name="Xu Y."/>
            <person name="Huang S."/>
            <person name="Fei Z."/>
        </authorList>
    </citation>
    <scope>NUCLEOTIDE SEQUENCE [LARGE SCALE GENOMIC DNA]</scope>
    <source>
        <strain evidence="2">cv. 9930</strain>
    </source>
</reference>
<name>A0A0A0KQC6_CUCSA</name>
<organism evidence="1 2">
    <name type="scientific">Cucumis sativus</name>
    <name type="common">Cucumber</name>
    <dbReference type="NCBI Taxonomy" id="3659"/>
    <lineage>
        <taxon>Eukaryota</taxon>
        <taxon>Viridiplantae</taxon>
        <taxon>Streptophyta</taxon>
        <taxon>Embryophyta</taxon>
        <taxon>Tracheophyta</taxon>
        <taxon>Spermatophyta</taxon>
        <taxon>Magnoliopsida</taxon>
        <taxon>eudicotyledons</taxon>
        <taxon>Gunneridae</taxon>
        <taxon>Pentapetalae</taxon>
        <taxon>rosids</taxon>
        <taxon>fabids</taxon>
        <taxon>Cucurbitales</taxon>
        <taxon>Cucurbitaceae</taxon>
        <taxon>Benincaseae</taxon>
        <taxon>Cucumis</taxon>
    </lineage>
</organism>
<dbReference type="PANTHER" id="PTHR35987:SF3">
    <property type="entry name" value="PROTEIN PLASTID REDOX INSENSITIVE 2-LIKE ISOFORM X1"/>
    <property type="match status" value="1"/>
</dbReference>
<dbReference type="eggNOG" id="ENOG502S1D7">
    <property type="taxonomic scope" value="Eukaryota"/>
</dbReference>
<dbReference type="Proteomes" id="UP000029981">
    <property type="component" value="Chromosome 5"/>
</dbReference>